<dbReference type="InterPro" id="IPR009000">
    <property type="entry name" value="Transl_B-barrel_sf"/>
</dbReference>
<keyword evidence="4 12" id="KW-0436">Ligase</keyword>
<dbReference type="FunFam" id="3.30.54.20:FF:000001">
    <property type="entry name" value="Alanine--tRNA ligase"/>
    <property type="match status" value="1"/>
</dbReference>
<dbReference type="InterPro" id="IPR018165">
    <property type="entry name" value="Ala-tRNA-synth_IIc_core"/>
</dbReference>
<gene>
    <name evidence="12 16" type="primary">alaS</name>
    <name evidence="16" type="ORF">GCM10007276_17640</name>
</gene>
<comment type="cofactor">
    <cofactor evidence="12">
        <name>Zn(2+)</name>
        <dbReference type="ChEBI" id="CHEBI:29105"/>
    </cofactor>
    <text evidence="12">Binds 1 zinc ion per subunit.</text>
</comment>
<dbReference type="FunFam" id="3.10.310.40:FF:000001">
    <property type="entry name" value="Alanine--tRNA ligase"/>
    <property type="match status" value="1"/>
</dbReference>
<comment type="function">
    <text evidence="12">Catalyzes the attachment of alanine to tRNA(Ala) in a two-step reaction: alanine is first activated by ATP to form Ala-AMP and then transferred to the acceptor end of tRNA(Ala). Also edits incorrectly charged Ser-tRNA(Ala) and Gly-tRNA(Ala) via its editing domain.</text>
</comment>
<dbReference type="FunFam" id="3.30.930.10:FF:000004">
    <property type="entry name" value="Alanine--tRNA ligase"/>
    <property type="match status" value="1"/>
</dbReference>
<dbReference type="Pfam" id="PF02272">
    <property type="entry name" value="DHHA1"/>
    <property type="match status" value="1"/>
</dbReference>
<evidence type="ECO:0000256" key="3">
    <source>
        <dbReference type="ARBA" id="ARBA00022555"/>
    </source>
</evidence>
<dbReference type="InterPro" id="IPR012947">
    <property type="entry name" value="tRNA_SAD"/>
</dbReference>
<evidence type="ECO:0000259" key="15">
    <source>
        <dbReference type="PROSITE" id="PS50860"/>
    </source>
</evidence>
<dbReference type="PANTHER" id="PTHR11777">
    <property type="entry name" value="ALANYL-TRNA SYNTHETASE"/>
    <property type="match status" value="1"/>
</dbReference>
<dbReference type="Gene3D" id="3.30.980.10">
    <property type="entry name" value="Threonyl-trna Synthetase, Chain A, domain 2"/>
    <property type="match status" value="1"/>
</dbReference>
<dbReference type="SMART" id="SM00863">
    <property type="entry name" value="tRNA_SAD"/>
    <property type="match status" value="1"/>
</dbReference>
<dbReference type="HAMAP" id="MF_00036_B">
    <property type="entry name" value="Ala_tRNA_synth_B"/>
    <property type="match status" value="1"/>
</dbReference>
<dbReference type="GO" id="GO:0000049">
    <property type="term" value="F:tRNA binding"/>
    <property type="evidence" value="ECO:0007669"/>
    <property type="project" value="UniProtKB-KW"/>
</dbReference>
<dbReference type="SUPFAM" id="SSF101353">
    <property type="entry name" value="Putative anticodon-binding domain of alanyl-tRNA synthetase (AlaRS)"/>
    <property type="match status" value="1"/>
</dbReference>
<dbReference type="NCBIfam" id="TIGR00344">
    <property type="entry name" value="alaS"/>
    <property type="match status" value="1"/>
</dbReference>
<keyword evidence="10 12" id="KW-0648">Protein biosynthesis</keyword>
<evidence type="ECO:0000256" key="2">
    <source>
        <dbReference type="ARBA" id="ARBA00008226"/>
    </source>
</evidence>
<dbReference type="InterPro" id="IPR002318">
    <property type="entry name" value="Ala-tRNA-lgiase_IIc"/>
</dbReference>
<dbReference type="InterPro" id="IPR018162">
    <property type="entry name" value="Ala-tRNA-ligase_IIc_anticod-bd"/>
</dbReference>
<dbReference type="PRINTS" id="PR00980">
    <property type="entry name" value="TRNASYNTHALA"/>
</dbReference>
<dbReference type="InterPro" id="IPR045864">
    <property type="entry name" value="aa-tRNA-synth_II/BPL/LPL"/>
</dbReference>
<evidence type="ECO:0000256" key="11">
    <source>
        <dbReference type="ARBA" id="ARBA00023146"/>
    </source>
</evidence>
<dbReference type="Gene3D" id="6.10.250.550">
    <property type="match status" value="1"/>
</dbReference>
<dbReference type="GO" id="GO:0004813">
    <property type="term" value="F:alanine-tRNA ligase activity"/>
    <property type="evidence" value="ECO:0007669"/>
    <property type="project" value="UniProtKB-UniRule"/>
</dbReference>
<evidence type="ECO:0000256" key="10">
    <source>
        <dbReference type="ARBA" id="ARBA00022917"/>
    </source>
</evidence>
<dbReference type="SUPFAM" id="SSF50447">
    <property type="entry name" value="Translation proteins"/>
    <property type="match status" value="1"/>
</dbReference>
<dbReference type="InterPro" id="IPR003156">
    <property type="entry name" value="DHHA1_dom"/>
</dbReference>
<reference evidence="16" key="1">
    <citation type="journal article" date="2014" name="Int. J. Syst. Evol. Microbiol.">
        <title>Complete genome sequence of Corynebacterium casei LMG S-19264T (=DSM 44701T), isolated from a smear-ripened cheese.</title>
        <authorList>
            <consortium name="US DOE Joint Genome Institute (JGI-PGF)"/>
            <person name="Walter F."/>
            <person name="Albersmeier A."/>
            <person name="Kalinowski J."/>
            <person name="Ruckert C."/>
        </authorList>
    </citation>
    <scope>NUCLEOTIDE SEQUENCE</scope>
    <source>
        <strain evidence="16">CCM 7684</strain>
    </source>
</reference>
<reference evidence="16" key="2">
    <citation type="submission" date="2020-09" db="EMBL/GenBank/DDBJ databases">
        <authorList>
            <person name="Sun Q."/>
            <person name="Sedlacek I."/>
        </authorList>
    </citation>
    <scope>NUCLEOTIDE SEQUENCE</scope>
    <source>
        <strain evidence="16">CCM 7684</strain>
    </source>
</reference>
<keyword evidence="8 12" id="KW-0067">ATP-binding</keyword>
<dbReference type="GO" id="GO:0008270">
    <property type="term" value="F:zinc ion binding"/>
    <property type="evidence" value="ECO:0007669"/>
    <property type="project" value="UniProtKB-UniRule"/>
</dbReference>
<feature type="binding site" evidence="12">
    <location>
        <position position="676"/>
    </location>
    <ligand>
        <name>Zn(2+)</name>
        <dbReference type="ChEBI" id="CHEBI:29105"/>
    </ligand>
</feature>
<dbReference type="Pfam" id="PF07973">
    <property type="entry name" value="tRNA_SAD"/>
    <property type="match status" value="1"/>
</dbReference>
<comment type="subcellular location">
    <subcellularLocation>
        <location evidence="1 12">Cytoplasm</location>
    </subcellularLocation>
</comment>
<dbReference type="Gene3D" id="3.10.310.40">
    <property type="match status" value="1"/>
</dbReference>
<keyword evidence="11 12" id="KW-0030">Aminoacyl-tRNA synthetase</keyword>
<dbReference type="Gene3D" id="2.40.30.130">
    <property type="match status" value="1"/>
</dbReference>
<keyword evidence="5 12" id="KW-0479">Metal-binding</keyword>
<evidence type="ECO:0000313" key="16">
    <source>
        <dbReference type="EMBL" id="GGE40766.1"/>
    </source>
</evidence>
<feature type="binding site" evidence="12">
    <location>
        <position position="564"/>
    </location>
    <ligand>
        <name>Zn(2+)</name>
        <dbReference type="ChEBI" id="CHEBI:29105"/>
    </ligand>
</feature>
<proteinExistence type="inferred from homology"/>
<keyword evidence="13" id="KW-0175">Coiled coil</keyword>
<dbReference type="GO" id="GO:0002161">
    <property type="term" value="F:aminoacyl-tRNA deacylase activity"/>
    <property type="evidence" value="ECO:0007669"/>
    <property type="project" value="TreeGrafter"/>
</dbReference>
<keyword evidence="6 12" id="KW-0547">Nucleotide-binding</keyword>
<evidence type="ECO:0000256" key="14">
    <source>
        <dbReference type="SAM" id="MobiDB-lite"/>
    </source>
</evidence>
<evidence type="ECO:0000256" key="8">
    <source>
        <dbReference type="ARBA" id="ARBA00022840"/>
    </source>
</evidence>
<organism evidence="16 17">
    <name type="scientific">Agaricicola taiwanensis</name>
    <dbReference type="NCBI Taxonomy" id="591372"/>
    <lineage>
        <taxon>Bacteria</taxon>
        <taxon>Pseudomonadati</taxon>
        <taxon>Pseudomonadota</taxon>
        <taxon>Alphaproteobacteria</taxon>
        <taxon>Rhodobacterales</taxon>
        <taxon>Paracoccaceae</taxon>
        <taxon>Agaricicola</taxon>
    </lineage>
</organism>
<dbReference type="Gene3D" id="3.30.54.20">
    <property type="match status" value="1"/>
</dbReference>
<keyword evidence="9 12" id="KW-0694">RNA-binding</keyword>
<name>A0A8J2YH54_9RHOB</name>
<dbReference type="AlphaFoldDB" id="A0A8J2YH54"/>
<comment type="domain">
    <text evidence="12">Consists of three domains; the N-terminal catalytic domain, the editing domain and the C-terminal C-Ala domain. The editing domain removes incorrectly charged amino acids, while the C-Ala domain, along with tRNA(Ala), serves as a bridge to cooperatively bring together the editing and aminoacylation centers thus stimulating deacylation of misacylated tRNAs.</text>
</comment>
<dbReference type="GO" id="GO:0005829">
    <property type="term" value="C:cytosol"/>
    <property type="evidence" value="ECO:0007669"/>
    <property type="project" value="TreeGrafter"/>
</dbReference>
<dbReference type="PANTHER" id="PTHR11777:SF9">
    <property type="entry name" value="ALANINE--TRNA LIGASE, CYTOPLASMIC"/>
    <property type="match status" value="1"/>
</dbReference>
<dbReference type="InterPro" id="IPR050058">
    <property type="entry name" value="Ala-tRNA_ligase"/>
</dbReference>
<dbReference type="GO" id="GO:0005524">
    <property type="term" value="F:ATP binding"/>
    <property type="evidence" value="ECO:0007669"/>
    <property type="project" value="UniProtKB-UniRule"/>
</dbReference>
<comment type="caution">
    <text evidence="16">The sequence shown here is derived from an EMBL/GenBank/DDBJ whole genome shotgun (WGS) entry which is preliminary data.</text>
</comment>
<evidence type="ECO:0000256" key="9">
    <source>
        <dbReference type="ARBA" id="ARBA00022884"/>
    </source>
</evidence>
<feature type="coiled-coil region" evidence="13">
    <location>
        <begin position="731"/>
        <end position="758"/>
    </location>
</feature>
<evidence type="ECO:0000313" key="17">
    <source>
        <dbReference type="Proteomes" id="UP000602745"/>
    </source>
</evidence>
<dbReference type="SUPFAM" id="SSF55681">
    <property type="entry name" value="Class II aaRS and biotin synthetases"/>
    <property type="match status" value="1"/>
</dbReference>
<accession>A0A8J2YH54</accession>
<dbReference type="EC" id="6.1.1.7" evidence="12"/>
<evidence type="ECO:0000256" key="6">
    <source>
        <dbReference type="ARBA" id="ARBA00022741"/>
    </source>
</evidence>
<dbReference type="Proteomes" id="UP000602745">
    <property type="component" value="Unassembled WGS sequence"/>
</dbReference>
<dbReference type="FunFam" id="2.40.30.130:FF:000001">
    <property type="entry name" value="Alanine--tRNA ligase"/>
    <property type="match status" value="1"/>
</dbReference>
<feature type="region of interest" description="Disordered" evidence="14">
    <location>
        <begin position="849"/>
        <end position="870"/>
    </location>
</feature>
<dbReference type="InterPro" id="IPR018164">
    <property type="entry name" value="Ala-tRNA-synth_IIc_N"/>
</dbReference>
<keyword evidence="7 12" id="KW-0862">Zinc</keyword>
<dbReference type="PROSITE" id="PS50860">
    <property type="entry name" value="AA_TRNA_LIGASE_II_ALA"/>
    <property type="match status" value="1"/>
</dbReference>
<keyword evidence="17" id="KW-1185">Reference proteome</keyword>
<feature type="binding site" evidence="12">
    <location>
        <position position="568"/>
    </location>
    <ligand>
        <name>Zn(2+)</name>
        <dbReference type="ChEBI" id="CHEBI:29105"/>
    </ligand>
</feature>
<evidence type="ECO:0000256" key="1">
    <source>
        <dbReference type="ARBA" id="ARBA00004496"/>
    </source>
</evidence>
<feature type="binding site" evidence="12">
    <location>
        <position position="672"/>
    </location>
    <ligand>
        <name>Zn(2+)</name>
        <dbReference type="ChEBI" id="CHEBI:29105"/>
    </ligand>
</feature>
<dbReference type="RefSeq" id="WP_188409375.1">
    <property type="nucleotide sequence ID" value="NZ_BMCP01000002.1"/>
</dbReference>
<feature type="domain" description="Alanyl-transfer RNA synthetases family profile" evidence="15">
    <location>
        <begin position="2"/>
        <end position="715"/>
    </location>
</feature>
<evidence type="ECO:0000256" key="4">
    <source>
        <dbReference type="ARBA" id="ARBA00022598"/>
    </source>
</evidence>
<sequence>MSGVNEIRAAFLDFFVKEGHAAVPSSPLVPRNDPTLMFTNAGMVQFKNVFTGVEARPYARATTAQKCVRAGGKHNDLENVGYTARHHTFFEMLGNFSFGDYFKADAIDFAWRLVTKTYGLDASRLLATVYHDDEEAFGLWKKVAGLPDSRIIRIATSDNFWAMGDTGPCGPCSEIFFDHGEGVPGGPPGSPDEDGDRFIEIWNLVFMQYEQLSKSERVDLPRPSIDTGMGLERVAAVLQGKHDNYDIDLFQALIRASVEASGAPAEGKARVSHRVIADHLRASSFLVADGVLPSNEGRGYVLRRIMRRAMRHAQLLGAQEPLMYRLVPALIREMGPAYPELLRAEALITETLKLEETRFRKTLVRGLGMLDEESAQLSEGDTFSGDVAFKLYDTYGFPLDLTQDALRARGISVDTAAFETAMARQKAEARAAWAGSGEAATETVWFGLRDKAGATEFLGYDTESAEGEVLALVKDGAEADRLAKGESGFLIVNQTPFYAESGGQVGDTGVVTGAGVKARVTDTQKKADGLFVHAVTVEEGELVPGLALELKVDHGRRTAIRANHSATHLLHEALRQVLGDHVAQKGSLVSPERLRFDISHPKPVASGELVGVEDIANRMVLQNAPVETRLMAVDDAIASGARALFGEKYGDEVRVVSMGANEDGKVFSIELCGGTHAQRTGDIGLVAVVGESAVAAGVRRIEALTGEAARKHLAERARRFEGLASELKVSVADVETRLAALVEDRRRLERELAETRKKMAMGGASGANADDAVRDLNGVKLLARAVEGIEMKDLKSLADAGKKQIGSGVVAIVGVTGEGKAGIVIGVTPDMTARFNAVDLVRAGAAALGGTGGGGRPDMAQAGGPDGSKANEALDAVAETMRAAS</sequence>
<dbReference type="EMBL" id="BMCP01000002">
    <property type="protein sequence ID" value="GGE40766.1"/>
    <property type="molecule type" value="Genomic_DNA"/>
</dbReference>
<evidence type="ECO:0000256" key="5">
    <source>
        <dbReference type="ARBA" id="ARBA00022723"/>
    </source>
</evidence>
<dbReference type="InterPro" id="IPR023033">
    <property type="entry name" value="Ala_tRNA_ligase_euk/bac"/>
</dbReference>
<keyword evidence="3 12" id="KW-0820">tRNA-binding</keyword>
<comment type="similarity">
    <text evidence="2 12">Belongs to the class-II aminoacyl-tRNA synthetase family.</text>
</comment>
<dbReference type="FunFam" id="3.30.980.10:FF:000004">
    <property type="entry name" value="Alanine--tRNA ligase, cytoplasmic"/>
    <property type="match status" value="1"/>
</dbReference>
<dbReference type="GO" id="GO:0006419">
    <property type="term" value="P:alanyl-tRNA aminoacylation"/>
    <property type="evidence" value="ECO:0007669"/>
    <property type="project" value="UniProtKB-UniRule"/>
</dbReference>
<dbReference type="Pfam" id="PF01411">
    <property type="entry name" value="tRNA-synt_2c"/>
    <property type="match status" value="1"/>
</dbReference>
<evidence type="ECO:0000256" key="13">
    <source>
        <dbReference type="SAM" id="Coils"/>
    </source>
</evidence>
<protein>
    <recommendedName>
        <fullName evidence="12">Alanine--tRNA ligase</fullName>
        <ecNumber evidence="12">6.1.1.7</ecNumber>
    </recommendedName>
    <alternativeName>
        <fullName evidence="12">Alanyl-tRNA synthetase</fullName>
        <shortName evidence="12">AlaRS</shortName>
    </alternativeName>
</protein>
<dbReference type="Gene3D" id="3.30.930.10">
    <property type="entry name" value="Bira Bifunctional Protein, Domain 2"/>
    <property type="match status" value="1"/>
</dbReference>
<dbReference type="CDD" id="cd00673">
    <property type="entry name" value="AlaRS_core"/>
    <property type="match status" value="1"/>
</dbReference>
<evidence type="ECO:0000256" key="7">
    <source>
        <dbReference type="ARBA" id="ARBA00022833"/>
    </source>
</evidence>
<comment type="catalytic activity">
    <reaction evidence="12">
        <text>tRNA(Ala) + L-alanine + ATP = L-alanyl-tRNA(Ala) + AMP + diphosphate</text>
        <dbReference type="Rhea" id="RHEA:12540"/>
        <dbReference type="Rhea" id="RHEA-COMP:9657"/>
        <dbReference type="Rhea" id="RHEA-COMP:9923"/>
        <dbReference type="ChEBI" id="CHEBI:30616"/>
        <dbReference type="ChEBI" id="CHEBI:33019"/>
        <dbReference type="ChEBI" id="CHEBI:57972"/>
        <dbReference type="ChEBI" id="CHEBI:78442"/>
        <dbReference type="ChEBI" id="CHEBI:78497"/>
        <dbReference type="ChEBI" id="CHEBI:456215"/>
        <dbReference type="EC" id="6.1.1.7"/>
    </reaction>
</comment>
<evidence type="ECO:0000256" key="12">
    <source>
        <dbReference type="HAMAP-Rule" id="MF_00036"/>
    </source>
</evidence>
<dbReference type="InterPro" id="IPR018163">
    <property type="entry name" value="Thr/Ala-tRNA-synth_IIc_edit"/>
</dbReference>
<keyword evidence="12" id="KW-0963">Cytoplasm</keyword>
<dbReference type="SUPFAM" id="SSF55186">
    <property type="entry name" value="ThrRS/AlaRS common domain"/>
    <property type="match status" value="1"/>
</dbReference>
<dbReference type="GO" id="GO:0045892">
    <property type="term" value="P:negative regulation of DNA-templated transcription"/>
    <property type="evidence" value="ECO:0007669"/>
    <property type="project" value="TreeGrafter"/>
</dbReference>